<reference evidence="1 2" key="1">
    <citation type="journal article" date="2020" name="Cell">
        <title>Large-Scale Comparative Analyses of Tick Genomes Elucidate Their Genetic Diversity and Vector Capacities.</title>
        <authorList>
            <consortium name="Tick Genome and Microbiome Consortium (TIGMIC)"/>
            <person name="Jia N."/>
            <person name="Wang J."/>
            <person name="Shi W."/>
            <person name="Du L."/>
            <person name="Sun Y."/>
            <person name="Zhan W."/>
            <person name="Jiang J.F."/>
            <person name="Wang Q."/>
            <person name="Zhang B."/>
            <person name="Ji P."/>
            <person name="Bell-Sakyi L."/>
            <person name="Cui X.M."/>
            <person name="Yuan T.T."/>
            <person name="Jiang B.G."/>
            <person name="Yang W.F."/>
            <person name="Lam T.T."/>
            <person name="Chang Q.C."/>
            <person name="Ding S.J."/>
            <person name="Wang X.J."/>
            <person name="Zhu J.G."/>
            <person name="Ruan X.D."/>
            <person name="Zhao L."/>
            <person name="Wei J.T."/>
            <person name="Ye R.Z."/>
            <person name="Que T.C."/>
            <person name="Du C.H."/>
            <person name="Zhou Y.H."/>
            <person name="Cheng J.X."/>
            <person name="Dai P.F."/>
            <person name="Guo W.B."/>
            <person name="Han X.H."/>
            <person name="Huang E.J."/>
            <person name="Li L.F."/>
            <person name="Wei W."/>
            <person name="Gao Y.C."/>
            <person name="Liu J.Z."/>
            <person name="Shao H.Z."/>
            <person name="Wang X."/>
            <person name="Wang C.C."/>
            <person name="Yang T.C."/>
            <person name="Huo Q.B."/>
            <person name="Li W."/>
            <person name="Chen H.Y."/>
            <person name="Chen S.E."/>
            <person name="Zhou L.G."/>
            <person name="Ni X.B."/>
            <person name="Tian J.H."/>
            <person name="Sheng Y."/>
            <person name="Liu T."/>
            <person name="Pan Y.S."/>
            <person name="Xia L.Y."/>
            <person name="Li J."/>
            <person name="Zhao F."/>
            <person name="Cao W.C."/>
        </authorList>
    </citation>
    <scope>NUCLEOTIDE SEQUENCE [LARGE SCALE GENOMIC DNA]</scope>
    <source>
        <strain evidence="1">Iper-2018</strain>
    </source>
</reference>
<organism evidence="1 2">
    <name type="scientific">Ixodes persulcatus</name>
    <name type="common">Taiga tick</name>
    <dbReference type="NCBI Taxonomy" id="34615"/>
    <lineage>
        <taxon>Eukaryota</taxon>
        <taxon>Metazoa</taxon>
        <taxon>Ecdysozoa</taxon>
        <taxon>Arthropoda</taxon>
        <taxon>Chelicerata</taxon>
        <taxon>Arachnida</taxon>
        <taxon>Acari</taxon>
        <taxon>Parasitiformes</taxon>
        <taxon>Ixodida</taxon>
        <taxon>Ixodoidea</taxon>
        <taxon>Ixodidae</taxon>
        <taxon>Ixodinae</taxon>
        <taxon>Ixodes</taxon>
    </lineage>
</organism>
<protein>
    <submittedName>
        <fullName evidence="1">Uncharacterized protein</fullName>
    </submittedName>
</protein>
<dbReference type="Proteomes" id="UP000805193">
    <property type="component" value="Unassembled WGS sequence"/>
</dbReference>
<comment type="caution">
    <text evidence="1">The sequence shown here is derived from an EMBL/GenBank/DDBJ whole genome shotgun (WGS) entry which is preliminary data.</text>
</comment>
<keyword evidence="2" id="KW-1185">Reference proteome</keyword>
<proteinExistence type="predicted"/>
<dbReference type="EMBL" id="JABSTQ010009916">
    <property type="protein sequence ID" value="KAG0424943.1"/>
    <property type="molecule type" value="Genomic_DNA"/>
</dbReference>
<evidence type="ECO:0000313" key="2">
    <source>
        <dbReference type="Proteomes" id="UP000805193"/>
    </source>
</evidence>
<evidence type="ECO:0000313" key="1">
    <source>
        <dbReference type="EMBL" id="KAG0424943.1"/>
    </source>
</evidence>
<gene>
    <name evidence="1" type="ORF">HPB47_027868</name>
</gene>
<accession>A0AC60PUT6</accession>
<name>A0AC60PUT6_IXOPE</name>
<sequence length="723" mass="79302">MIFPNRLACILSLLAKVTVSRTAQTSASLHTGAAADRSVWPGSRRDTRPDSAGSHEVSCTSPTPVPGMSRRAAKQGQPLGPDNWWQRWRSAHGRRPLYGAVAAETVSKKEQVEEEESDLTDDQGLCADGTTDAVPHNADSKPEALEVGGDRDPAKEREEACQASDVCFLGDKDKASMVMPPRKSIQLKESSAEKSADREAEQEVGRPGRHPCNSETKPGLDKRDPRRKQRRVSVLRPTPNDSVQQRHQRRDASSQNQKSSWPEKGKCGVTHLKDPSAGGGCKSKGSSGDADELRLHKGGPSQGLSGRSPGSGQPSKEREQERRPHKVRVLQSGPDSFNRQRHKRPKRRNSRKKNLSSGLGDGNRDNIHPTKASTDSGWKSKKHSSDAKEPKLNKQGGPRQRRARRKFSSRPGESKRQDTYRKEPSIQSRNASNRPRGETRKSTLDAETTRQSRSDEKKKSYEETPSGRKPRVKTSHSSHASTARREDERQNAGTLLDKPSISSKYPGFYDCLRLSFQYSVSWPIFVKRIPKILSSVTTGTPPDVCWLSVPQEVRRGPAPRTKSKATQVSPEVQAVDLQSRTSQQRQHAASPGFWRECTSCSSTTGQAGRPSVSPYSEVSPQGEGARVSPHFTGEGLVQGAASRRSLAAEGQGRLELGDAQACTSTAAPLSEGGRGRRVRLRASTLPRPTQQASSQDVEARDEATEPSALSSDQDDMEWETSQI</sequence>